<name>A0ABS5XY55_9MICO</name>
<dbReference type="NCBIfam" id="TIGR00621">
    <property type="entry name" value="ssb"/>
    <property type="match status" value="1"/>
</dbReference>
<feature type="region of interest" description="Disordered" evidence="4">
    <location>
        <begin position="118"/>
        <end position="184"/>
    </location>
</feature>
<gene>
    <name evidence="5" type="primary">ssb</name>
    <name evidence="5" type="ORF">J0P97_12380</name>
</gene>
<dbReference type="GO" id="GO:0003677">
    <property type="term" value="F:DNA binding"/>
    <property type="evidence" value="ECO:0007669"/>
    <property type="project" value="UniProtKB-KW"/>
</dbReference>
<reference evidence="5 6" key="1">
    <citation type="submission" date="2021-03" db="EMBL/GenBank/DDBJ databases">
        <title>Microbacterium pauli sp. nov., isolated from microfiltered milk.</title>
        <authorList>
            <person name="Bellassi P."/>
            <person name="Fontana A."/>
            <person name="Callegari M.L."/>
            <person name="Lorenzo M."/>
            <person name="Cappa F."/>
        </authorList>
    </citation>
    <scope>NUCLEOTIDE SEQUENCE [LARGE SCALE GENOMIC DNA]</scope>
    <source>
        <strain evidence="5 6">DSM 18909</strain>
    </source>
</reference>
<evidence type="ECO:0000256" key="1">
    <source>
        <dbReference type="ARBA" id="ARBA00023125"/>
    </source>
</evidence>
<dbReference type="CDD" id="cd04496">
    <property type="entry name" value="SSB_OBF"/>
    <property type="match status" value="1"/>
</dbReference>
<keyword evidence="6" id="KW-1185">Reference proteome</keyword>
<dbReference type="InterPro" id="IPR011344">
    <property type="entry name" value="ssDNA-bd"/>
</dbReference>
<dbReference type="Proteomes" id="UP000740605">
    <property type="component" value="Unassembled WGS sequence"/>
</dbReference>
<evidence type="ECO:0000256" key="4">
    <source>
        <dbReference type="SAM" id="MobiDB-lite"/>
    </source>
</evidence>
<evidence type="ECO:0000313" key="6">
    <source>
        <dbReference type="Proteomes" id="UP000740605"/>
    </source>
</evidence>
<dbReference type="SUPFAM" id="SSF50249">
    <property type="entry name" value="Nucleic acid-binding proteins"/>
    <property type="match status" value="1"/>
</dbReference>
<accession>A0ABS5XY55</accession>
<dbReference type="InterPro" id="IPR000424">
    <property type="entry name" value="Primosome_PriB/ssb"/>
</dbReference>
<evidence type="ECO:0000313" key="5">
    <source>
        <dbReference type="EMBL" id="MBT8798862.1"/>
    </source>
</evidence>
<comment type="caution">
    <text evidence="5">The sequence shown here is derived from an EMBL/GenBank/DDBJ whole genome shotgun (WGS) entry which is preliminary data.</text>
</comment>
<feature type="compositionally biased region" description="Basic and acidic residues" evidence="4">
    <location>
        <begin position="145"/>
        <end position="166"/>
    </location>
</feature>
<dbReference type="PROSITE" id="PS50935">
    <property type="entry name" value="SSB"/>
    <property type="match status" value="1"/>
</dbReference>
<dbReference type="Pfam" id="PF00436">
    <property type="entry name" value="SSB"/>
    <property type="match status" value="1"/>
</dbReference>
<keyword evidence="1 2" id="KW-0238">DNA-binding</keyword>
<dbReference type="EMBL" id="JAFLHG010000011">
    <property type="protein sequence ID" value="MBT8798862.1"/>
    <property type="molecule type" value="Genomic_DNA"/>
</dbReference>
<evidence type="ECO:0000256" key="3">
    <source>
        <dbReference type="RuleBase" id="RU000524"/>
    </source>
</evidence>
<proteinExistence type="predicted"/>
<evidence type="ECO:0000256" key="2">
    <source>
        <dbReference type="PROSITE-ProRule" id="PRU00252"/>
    </source>
</evidence>
<protein>
    <recommendedName>
        <fullName evidence="3">Single-stranded DNA-binding protein</fullName>
    </recommendedName>
</protein>
<organism evidence="5 6">
    <name type="scientific">Microbacterium flavum</name>
    <dbReference type="NCBI Taxonomy" id="415216"/>
    <lineage>
        <taxon>Bacteria</taxon>
        <taxon>Bacillati</taxon>
        <taxon>Actinomycetota</taxon>
        <taxon>Actinomycetes</taxon>
        <taxon>Micrococcales</taxon>
        <taxon>Microbacteriaceae</taxon>
        <taxon>Microbacterium</taxon>
    </lineage>
</organism>
<dbReference type="InterPro" id="IPR012340">
    <property type="entry name" value="NA-bd_OB-fold"/>
</dbReference>
<sequence>MTDTIAITGNLTSAPERVPISGDVTMVKFGLASTERRFADGGWSDVHTNFYNVSAFRKLAENALASLERGQRVIVVGKLKVRTWESNGRTGTSVDIEASSIGPDLMFGVATFSRSTRSGGAEAVRREAESTDAGEWAAPGTVAGHDADRPAAERTGDESSDVRPDGEPELIGASGWAARDETPF</sequence>
<dbReference type="Gene3D" id="2.40.50.140">
    <property type="entry name" value="Nucleic acid-binding proteins"/>
    <property type="match status" value="1"/>
</dbReference>
<dbReference type="RefSeq" id="WP_215488087.1">
    <property type="nucleotide sequence ID" value="NZ_BAAAPJ010000004.1"/>
</dbReference>